<feature type="coiled-coil region" evidence="6">
    <location>
        <begin position="391"/>
        <end position="421"/>
    </location>
</feature>
<protein>
    <recommendedName>
        <fullName evidence="6">Septation ring formation regulator EzrA</fullName>
    </recommendedName>
</protein>
<feature type="coiled-coil region" evidence="6">
    <location>
        <begin position="123"/>
        <end position="186"/>
    </location>
</feature>
<evidence type="ECO:0000256" key="6">
    <source>
        <dbReference type="HAMAP-Rule" id="MF_00728"/>
    </source>
</evidence>
<keyword evidence="3 6" id="KW-0175">Coiled coil</keyword>
<dbReference type="RefSeq" id="WP_140924319.1">
    <property type="nucleotide sequence ID" value="NZ_QUBF01000005.1"/>
</dbReference>
<reference evidence="8" key="1">
    <citation type="submission" date="2018-08" db="EMBL/GenBank/DDBJ databases">
        <title>Comparative genomics of wild bee and flower associated Lactobacillus reveals potential adaptation to the bee host.</title>
        <authorList>
            <person name="Vuong H.Q."/>
            <person name="Mcfrederick Q.S."/>
        </authorList>
    </citation>
    <scope>NUCLEOTIDE SEQUENCE</scope>
    <source>
        <strain evidence="8">HV_63</strain>
    </source>
</reference>
<feature type="transmembrane region" description="Helical" evidence="7">
    <location>
        <begin position="6"/>
        <end position="22"/>
    </location>
</feature>
<dbReference type="GO" id="GO:0005886">
    <property type="term" value="C:plasma membrane"/>
    <property type="evidence" value="ECO:0007669"/>
    <property type="project" value="UniProtKB-SubCell"/>
</dbReference>
<evidence type="ECO:0000313" key="8">
    <source>
        <dbReference type="EMBL" id="TPR43478.1"/>
    </source>
</evidence>
<evidence type="ECO:0000256" key="2">
    <source>
        <dbReference type="ARBA" id="ARBA00022989"/>
    </source>
</evidence>
<keyword evidence="6" id="KW-0131">Cell cycle</keyword>
<evidence type="ECO:0000256" key="4">
    <source>
        <dbReference type="ARBA" id="ARBA00023136"/>
    </source>
</evidence>
<dbReference type="GO" id="GO:0000921">
    <property type="term" value="P:septin ring assembly"/>
    <property type="evidence" value="ECO:0007669"/>
    <property type="project" value="InterPro"/>
</dbReference>
<keyword evidence="6" id="KW-0132">Cell division</keyword>
<keyword evidence="2 6" id="KW-1133">Transmembrane helix</keyword>
<evidence type="ECO:0000256" key="3">
    <source>
        <dbReference type="ARBA" id="ARBA00023054"/>
    </source>
</evidence>
<keyword evidence="5 6" id="KW-0717">Septation</keyword>
<dbReference type="AlphaFoldDB" id="A0A9Q8ILL1"/>
<feature type="topological domain" description="Extracellular" evidence="6">
    <location>
        <begin position="1"/>
        <end position="3"/>
    </location>
</feature>
<keyword evidence="4 6" id="KW-0472">Membrane</keyword>
<comment type="subcellular location">
    <subcellularLocation>
        <location evidence="6">Cell membrane</location>
        <topology evidence="6">Single-pass membrane protein</topology>
    </subcellularLocation>
    <text evidence="6">Colocalized with FtsZ to the nascent septal site.</text>
</comment>
<evidence type="ECO:0000256" key="1">
    <source>
        <dbReference type="ARBA" id="ARBA00022692"/>
    </source>
</evidence>
<keyword evidence="1 6" id="KW-0812">Transmembrane</keyword>
<organism evidence="8 9">
    <name type="scientific">Apilactobacillus micheneri</name>
    <dbReference type="NCBI Taxonomy" id="1899430"/>
    <lineage>
        <taxon>Bacteria</taxon>
        <taxon>Bacillati</taxon>
        <taxon>Bacillota</taxon>
        <taxon>Bacilli</taxon>
        <taxon>Lactobacillales</taxon>
        <taxon>Lactobacillaceae</taxon>
        <taxon>Apilactobacillus</taxon>
    </lineage>
</organism>
<dbReference type="Pfam" id="PF06160">
    <property type="entry name" value="EzrA"/>
    <property type="match status" value="1"/>
</dbReference>
<proteinExistence type="inferred from homology"/>
<dbReference type="InterPro" id="IPR010379">
    <property type="entry name" value="EzrA"/>
</dbReference>
<evidence type="ECO:0000256" key="7">
    <source>
        <dbReference type="SAM" id="Phobius"/>
    </source>
</evidence>
<comment type="caution">
    <text evidence="8">The sequence shown here is derived from an EMBL/GenBank/DDBJ whole genome shotgun (WGS) entry which is preliminary data.</text>
</comment>
<comment type="similarity">
    <text evidence="6">Belongs to the EzrA family.</text>
</comment>
<dbReference type="GO" id="GO:0005940">
    <property type="term" value="C:septin ring"/>
    <property type="evidence" value="ECO:0007669"/>
    <property type="project" value="InterPro"/>
</dbReference>
<dbReference type="Proteomes" id="UP000784700">
    <property type="component" value="Unassembled WGS sequence"/>
</dbReference>
<sequence length="572" mass="66375">MIVIVSAILVVAVIIMLILVVYQKSVLKKIQDAINKKDTLSKAPIGDNIEATSKLNLTGDSFDQFNDYKEKYEKIINDDLPSINVALNDANSNAKTFSLLQANSLLSESVNSLNEIEDSMGKIDNGLNQLKNLDEQHTRAIDELDKQIKDLNKNILSKNYSYGPSSDKIEDELSNIKSEYQEFIKTVESGDQYTADDILNSLVKKIEIIESLMKETPKLYLSLSKDFPKQIDEIYRGHRTMIETDYNFSDDNIDENIEIIKSSINKAISLLSDLKIDDVKQENYKIEKTIDSMYEMMEKEVIAKRKVRKNIKLVYDYIYHARRQNHMLLEELDQLSKNYTLEHDEIKKAKLFSQQIHQIESIYNNDYQLIMDKKAVYSEVQSHQQDSKKQLSAIEKEQKDINDSVADLNEEENTARELIQKFDFQLLNIRRKIDNLNLPGLQDDFMEKYKYSYKKVSELGSTINQVKISMDEINKKLNTMDKAMEELISDTEEIVDNAILAERLMQYANRYRNNNEEVNAACVEAKNYFDNDFDYEKSLKIISSAIENVDSGAFNRIKKEYYQNKQNESKKN</sequence>
<gene>
    <name evidence="6" type="primary">ezrA</name>
    <name evidence="8" type="ORF">DY130_05545</name>
</gene>
<name>A0A9Q8ILL1_9LACO</name>
<dbReference type="HAMAP" id="MF_00728">
    <property type="entry name" value="EzrA"/>
    <property type="match status" value="1"/>
</dbReference>
<evidence type="ECO:0000313" key="9">
    <source>
        <dbReference type="Proteomes" id="UP000784700"/>
    </source>
</evidence>
<dbReference type="GeneID" id="58108594"/>
<accession>A0A9Q8ILL1</accession>
<comment type="function">
    <text evidence="6">Negative regulator of FtsZ ring formation; modulates the frequency and position of FtsZ ring formation. Inhibits FtsZ ring formation at polar sites. Interacts either with FtsZ or with one of its binding partners to promote depolymerization.</text>
</comment>
<dbReference type="EMBL" id="QUBG01000005">
    <property type="protein sequence ID" value="TPR43478.1"/>
    <property type="molecule type" value="Genomic_DNA"/>
</dbReference>
<feature type="topological domain" description="Cytoplasmic" evidence="6">
    <location>
        <begin position="23"/>
        <end position="572"/>
    </location>
</feature>
<evidence type="ECO:0000256" key="5">
    <source>
        <dbReference type="ARBA" id="ARBA00023210"/>
    </source>
</evidence>
<keyword evidence="6" id="KW-1003">Cell membrane</keyword>
<feature type="coiled-coil region" evidence="6">
    <location>
        <begin position="470"/>
        <end position="521"/>
    </location>
</feature>
<dbReference type="GO" id="GO:0000917">
    <property type="term" value="P:division septum assembly"/>
    <property type="evidence" value="ECO:0007669"/>
    <property type="project" value="UniProtKB-KW"/>
</dbReference>